<reference evidence="2" key="1">
    <citation type="journal article" date="2012" name="Am. J. Trop. Med. Hyg.">
        <title>An insight into the sialotranscriptome of Triatoma matogrossensis, a kissing bug associated with fogo selvagem in South America.</title>
        <authorList>
            <person name="Assumpcao T.C."/>
            <person name="Eaton D.P."/>
            <person name="Pham V.M."/>
            <person name="Francischetti I.M."/>
            <person name="Aoki V."/>
            <person name="Hans-Filho G."/>
            <person name="Rivitti E.A."/>
            <person name="Valenzuela J.G."/>
            <person name="Diaz L.A."/>
            <person name="Ribeiro J.M."/>
        </authorList>
    </citation>
    <scope>NUCLEOTIDE SEQUENCE</scope>
    <source>
        <tissue evidence="2">Salivary gland</tissue>
    </source>
</reference>
<dbReference type="EMBL" id="HP429291">
    <property type="protein sequence ID" value="ADN29791.1"/>
    <property type="molecule type" value="mRNA"/>
</dbReference>
<proteinExistence type="evidence at transcript level"/>
<feature type="signal peptide" evidence="1">
    <location>
        <begin position="1"/>
        <end position="21"/>
    </location>
</feature>
<evidence type="ECO:0000256" key="1">
    <source>
        <dbReference type="SAM" id="SignalP"/>
    </source>
</evidence>
<organism evidence="2">
    <name type="scientific">Triatoma matogrossensis</name>
    <dbReference type="NCBI Taxonomy" id="162370"/>
    <lineage>
        <taxon>Eukaryota</taxon>
        <taxon>Metazoa</taxon>
        <taxon>Ecdysozoa</taxon>
        <taxon>Arthropoda</taxon>
        <taxon>Hexapoda</taxon>
        <taxon>Insecta</taxon>
        <taxon>Pterygota</taxon>
        <taxon>Neoptera</taxon>
        <taxon>Paraneoptera</taxon>
        <taxon>Hemiptera</taxon>
        <taxon>Heteroptera</taxon>
        <taxon>Panheteroptera</taxon>
        <taxon>Cimicomorpha</taxon>
        <taxon>Reduviidae</taxon>
        <taxon>Triatominae</taxon>
        <taxon>Triatoma</taxon>
    </lineage>
</organism>
<name>E2J773_9HEMI</name>
<dbReference type="AlphaFoldDB" id="E2J773"/>
<sequence>MSKFWLLLLLVAAFQFAHSYAAVEYEAVEDESTNDEARQFIGDGYFEDEGDDGDEERLKIKPGKVFDKFGKLVGKVVKQLKKVSLAAKAIMKKGAKLLKNLGVKISPLKCEEKTCKSCVIFKLPVENTFCLTIRFMKTNIATYLVVAGEMNRKSKFEEKLKLGNMPRCLNVGGFLGKVCLKAIEGHAKSSSGQANVNFCLGVVAEKYGVGAKFCGVYANKKVRVKISPQLFPGATSVDGDIVKLDDNGEDATTVEVEEVEID</sequence>
<protein>
    <submittedName>
        <fullName evidence="2">Trialysin</fullName>
    </submittedName>
</protein>
<accession>E2J773</accession>
<feature type="chain" id="PRO_5003160037" evidence="1">
    <location>
        <begin position="22"/>
        <end position="262"/>
    </location>
</feature>
<evidence type="ECO:0000313" key="2">
    <source>
        <dbReference type="EMBL" id="ADN29791.1"/>
    </source>
</evidence>
<keyword evidence="1" id="KW-0732">Signal</keyword>